<protein>
    <submittedName>
        <fullName evidence="2">Uncharacterized protein</fullName>
    </submittedName>
</protein>
<gene>
    <name evidence="2" type="ORF">GA0070622_5308</name>
</gene>
<feature type="compositionally biased region" description="Basic and acidic residues" evidence="1">
    <location>
        <begin position="1"/>
        <end position="12"/>
    </location>
</feature>
<evidence type="ECO:0000256" key="1">
    <source>
        <dbReference type="SAM" id="MobiDB-lite"/>
    </source>
</evidence>
<evidence type="ECO:0000313" key="2">
    <source>
        <dbReference type="EMBL" id="SBT68212.1"/>
    </source>
</evidence>
<dbReference type="STRING" id="946078.GA0070622_5308"/>
<accession>A0A1A9BH64</accession>
<keyword evidence="3" id="KW-1185">Reference proteome</keyword>
<organism evidence="2 3">
    <name type="scientific">Micromonospora sediminicola</name>
    <dbReference type="NCBI Taxonomy" id="946078"/>
    <lineage>
        <taxon>Bacteria</taxon>
        <taxon>Bacillati</taxon>
        <taxon>Actinomycetota</taxon>
        <taxon>Actinomycetes</taxon>
        <taxon>Micromonosporales</taxon>
        <taxon>Micromonosporaceae</taxon>
        <taxon>Micromonospora</taxon>
    </lineage>
</organism>
<reference evidence="3" key="1">
    <citation type="submission" date="2016-06" db="EMBL/GenBank/DDBJ databases">
        <authorList>
            <person name="Varghese N."/>
            <person name="Submissions Spin"/>
        </authorList>
    </citation>
    <scope>NUCLEOTIDE SEQUENCE [LARGE SCALE GENOMIC DNA]</scope>
    <source>
        <strain evidence="3">DSM 45794</strain>
    </source>
</reference>
<evidence type="ECO:0000313" key="3">
    <source>
        <dbReference type="Proteomes" id="UP000199558"/>
    </source>
</evidence>
<dbReference type="AlphaFoldDB" id="A0A1A9BH64"/>
<dbReference type="Proteomes" id="UP000199558">
    <property type="component" value="Unassembled WGS sequence"/>
</dbReference>
<name>A0A1A9BH64_9ACTN</name>
<proteinExistence type="predicted"/>
<feature type="region of interest" description="Disordered" evidence="1">
    <location>
        <begin position="1"/>
        <end position="58"/>
    </location>
</feature>
<sequence>MRLRFWRCDPDSPKPGPRSVPQRPAWATAPTDVFPTTNPGRAGNLTPAQTFRANGGRW</sequence>
<dbReference type="EMBL" id="FLRH01000004">
    <property type="protein sequence ID" value="SBT68212.1"/>
    <property type="molecule type" value="Genomic_DNA"/>
</dbReference>